<keyword evidence="2" id="KW-1185">Reference proteome</keyword>
<gene>
    <name evidence="1" type="ORF">M9Y10_042275</name>
</gene>
<reference evidence="1 2" key="1">
    <citation type="submission" date="2024-04" db="EMBL/GenBank/DDBJ databases">
        <title>Tritrichomonas musculus Genome.</title>
        <authorList>
            <person name="Alves-Ferreira E."/>
            <person name="Grigg M."/>
            <person name="Lorenzi H."/>
            <person name="Galac M."/>
        </authorList>
    </citation>
    <scope>NUCLEOTIDE SEQUENCE [LARGE SCALE GENOMIC DNA]</scope>
    <source>
        <strain evidence="1 2">EAF2021</strain>
    </source>
</reference>
<name>A0ABR2GNZ5_9EUKA</name>
<evidence type="ECO:0000313" key="1">
    <source>
        <dbReference type="EMBL" id="KAK8835678.1"/>
    </source>
</evidence>
<dbReference type="PANTHER" id="PTHR24159:SF5">
    <property type="entry name" value="ANK_REP_REGION DOMAIN-CONTAINING PROTEIN"/>
    <property type="match status" value="1"/>
</dbReference>
<proteinExistence type="predicted"/>
<evidence type="ECO:0000313" key="2">
    <source>
        <dbReference type="Proteomes" id="UP001470230"/>
    </source>
</evidence>
<organism evidence="1 2">
    <name type="scientific">Tritrichomonas musculus</name>
    <dbReference type="NCBI Taxonomy" id="1915356"/>
    <lineage>
        <taxon>Eukaryota</taxon>
        <taxon>Metamonada</taxon>
        <taxon>Parabasalia</taxon>
        <taxon>Tritrichomonadida</taxon>
        <taxon>Tritrichomonadidae</taxon>
        <taxon>Tritrichomonas</taxon>
    </lineage>
</organism>
<sequence length="591" mass="70447">MNKEELSNIHTQVSEFISKNKEKYDTIIDLQNILYNLTEDSYPAAIELINDNKNLFFNNHSNSIFFFCLIIKSSQFNFKHFEVNLDILLNFSPELKKCHTTDFELIGISSDFTNSLNYLFDKNFFSIESIISYSFCDAFVFINFFPEIKKEDPEYAKKHLYNFFSPNRVQNLSNYYVKDPYIRKKYLIEFLRMVQINPEEHIKNRNLNYHPSSLHKLIREDDIDSFQSYLSQNEVSVNHRIKNSYYERARTIDDSMSLIQVSAIYGSIKIFKFLWLSQDIIIDENLLCYAYCGYNFDIIHLCESKCSYDKVYLQPIALHQDNLLDYFIENFSDEIKEDEKFKAKMKDFENDENNLYQTHLNYASIEMAFYSLNYNVILNCLEKIVYIARNIQNVESNDGDNQISHIACIDFDLFHFIYCQRKPNIDKCKCGSHNKLLYNSIKLCKNDVVIFIFNDMKKIDYIFILLSSCLKYNHDIANYILDLQLEEKKRNEGPIFSEFYRNIYKDFLHEALRIYDEDIIVKMIKLYDFFDQGYASIFIQHAFELLSSKMIVSLLKKLATFVRKNDMILMMDILRGNDPKYISIFQQHRII</sequence>
<dbReference type="SUPFAM" id="SSF48403">
    <property type="entry name" value="Ankyrin repeat"/>
    <property type="match status" value="1"/>
</dbReference>
<accession>A0ABR2GNZ5</accession>
<dbReference type="PANTHER" id="PTHR24159">
    <property type="match status" value="1"/>
</dbReference>
<comment type="caution">
    <text evidence="1">The sequence shown here is derived from an EMBL/GenBank/DDBJ whole genome shotgun (WGS) entry which is preliminary data.</text>
</comment>
<protein>
    <recommendedName>
        <fullName evidence="3">DUF3447 domain-containing protein</fullName>
    </recommendedName>
</protein>
<evidence type="ECO:0008006" key="3">
    <source>
        <dbReference type="Google" id="ProtNLM"/>
    </source>
</evidence>
<dbReference type="InterPro" id="IPR036770">
    <property type="entry name" value="Ankyrin_rpt-contain_sf"/>
</dbReference>
<dbReference type="EMBL" id="JAPFFF010000076">
    <property type="protein sequence ID" value="KAK8835678.1"/>
    <property type="molecule type" value="Genomic_DNA"/>
</dbReference>
<dbReference type="Proteomes" id="UP001470230">
    <property type="component" value="Unassembled WGS sequence"/>
</dbReference>